<accession>A0A4R1HE20</accession>
<evidence type="ECO:0000256" key="1">
    <source>
        <dbReference type="SAM" id="MobiDB-lite"/>
    </source>
</evidence>
<evidence type="ECO:0000313" key="3">
    <source>
        <dbReference type="EMBL" id="TCK18555.1"/>
    </source>
</evidence>
<dbReference type="Pfam" id="PF22007">
    <property type="entry name" value="DUF6930"/>
    <property type="match status" value="1"/>
</dbReference>
<name>A0A4R1HE20_9GAMM</name>
<proteinExistence type="predicted"/>
<feature type="region of interest" description="Disordered" evidence="1">
    <location>
        <begin position="117"/>
        <end position="141"/>
    </location>
</feature>
<dbReference type="Proteomes" id="UP000295707">
    <property type="component" value="Unassembled WGS sequence"/>
</dbReference>
<dbReference type="InterPro" id="IPR054216">
    <property type="entry name" value="DUF6930"/>
</dbReference>
<gene>
    <name evidence="3" type="ORF">DFR30_1833</name>
</gene>
<comment type="caution">
    <text evidence="3">The sequence shown here is derived from an EMBL/GenBank/DDBJ whole genome shotgun (WGS) entry which is preliminary data.</text>
</comment>
<evidence type="ECO:0000259" key="2">
    <source>
        <dbReference type="Pfam" id="PF22007"/>
    </source>
</evidence>
<organism evidence="3 4">
    <name type="scientific">Thiogranum longum</name>
    <dbReference type="NCBI Taxonomy" id="1537524"/>
    <lineage>
        <taxon>Bacteria</taxon>
        <taxon>Pseudomonadati</taxon>
        <taxon>Pseudomonadota</taxon>
        <taxon>Gammaproteobacteria</taxon>
        <taxon>Chromatiales</taxon>
        <taxon>Ectothiorhodospiraceae</taxon>
        <taxon>Thiogranum</taxon>
    </lineage>
</organism>
<evidence type="ECO:0000313" key="4">
    <source>
        <dbReference type="Proteomes" id="UP000295707"/>
    </source>
</evidence>
<sequence>MLGFINLELMLPIDPAQFTNNEAWLLLQLNDVPVQTTQDGDFNALAIMELSTGMIFGMEMVRVTESEMSEFQSRKLLAAAEAQAGSRPQQLFIDSERKADNVSSVATAMGISIERAPSDELAPLSREARDGFAAHISRGPP</sequence>
<feature type="domain" description="DUF6930" evidence="2">
    <location>
        <begin position="44"/>
        <end position="118"/>
    </location>
</feature>
<reference evidence="3 4" key="1">
    <citation type="submission" date="2019-03" db="EMBL/GenBank/DDBJ databases">
        <title>Genomic Encyclopedia of Type Strains, Phase IV (KMG-IV): sequencing the most valuable type-strain genomes for metagenomic binning, comparative biology and taxonomic classification.</title>
        <authorList>
            <person name="Goeker M."/>
        </authorList>
    </citation>
    <scope>NUCLEOTIDE SEQUENCE [LARGE SCALE GENOMIC DNA]</scope>
    <source>
        <strain evidence="3 4">DSM 19610</strain>
    </source>
</reference>
<keyword evidence="4" id="KW-1185">Reference proteome</keyword>
<protein>
    <recommendedName>
        <fullName evidence="2">DUF6930 domain-containing protein</fullName>
    </recommendedName>
</protein>
<dbReference type="EMBL" id="SMFX01000001">
    <property type="protein sequence ID" value="TCK18555.1"/>
    <property type="molecule type" value="Genomic_DNA"/>
</dbReference>
<dbReference type="AlphaFoldDB" id="A0A4R1HE20"/>